<evidence type="ECO:0000313" key="2">
    <source>
        <dbReference type="EMBL" id="KAF5207946.1"/>
    </source>
</evidence>
<dbReference type="OrthoDB" id="1738717at2759"/>
<feature type="region of interest" description="Disordered" evidence="1">
    <location>
        <begin position="86"/>
        <end position="155"/>
    </location>
</feature>
<dbReference type="InterPro" id="IPR014756">
    <property type="entry name" value="Ig_E-set"/>
</dbReference>
<organism evidence="2 3">
    <name type="scientific">Thalictrum thalictroides</name>
    <name type="common">Rue-anemone</name>
    <name type="synonym">Anemone thalictroides</name>
    <dbReference type="NCBI Taxonomy" id="46969"/>
    <lineage>
        <taxon>Eukaryota</taxon>
        <taxon>Viridiplantae</taxon>
        <taxon>Streptophyta</taxon>
        <taxon>Embryophyta</taxon>
        <taxon>Tracheophyta</taxon>
        <taxon>Spermatophyta</taxon>
        <taxon>Magnoliopsida</taxon>
        <taxon>Ranunculales</taxon>
        <taxon>Ranunculaceae</taxon>
        <taxon>Thalictroideae</taxon>
        <taxon>Thalictrum</taxon>
    </lineage>
</organism>
<dbReference type="EMBL" id="JABWDY010000736">
    <property type="protein sequence ID" value="KAF5207946.1"/>
    <property type="molecule type" value="Genomic_DNA"/>
</dbReference>
<dbReference type="GO" id="GO:0006614">
    <property type="term" value="P:SRP-dependent cotranslational protein targeting to membrane"/>
    <property type="evidence" value="ECO:0007669"/>
    <property type="project" value="TreeGrafter"/>
</dbReference>
<protein>
    <submittedName>
        <fullName evidence="2">DnaJ protein ERDJ2A</fullName>
    </submittedName>
</protein>
<dbReference type="GO" id="GO:0031207">
    <property type="term" value="C:Sec62/Sec63 complex"/>
    <property type="evidence" value="ECO:0007669"/>
    <property type="project" value="TreeGrafter"/>
</dbReference>
<reference evidence="2 3" key="1">
    <citation type="submission" date="2020-06" db="EMBL/GenBank/DDBJ databases">
        <title>Transcriptomic and genomic resources for Thalictrum thalictroides and T. hernandezii: Facilitating candidate gene discovery in an emerging model plant lineage.</title>
        <authorList>
            <person name="Arias T."/>
            <person name="Riano-Pachon D.M."/>
            <person name="Di Stilio V.S."/>
        </authorList>
    </citation>
    <scope>NUCLEOTIDE SEQUENCE [LARGE SCALE GENOMIC DNA]</scope>
    <source>
        <strain evidence="3">cv. WT478/WT964</strain>
        <tissue evidence="2">Leaves</tissue>
    </source>
</reference>
<dbReference type="InterPro" id="IPR035892">
    <property type="entry name" value="C2_domain_sf"/>
</dbReference>
<proteinExistence type="predicted"/>
<keyword evidence="3" id="KW-1185">Reference proteome</keyword>
<dbReference type="Gene3D" id="2.60.40.150">
    <property type="entry name" value="C2 domain"/>
    <property type="match status" value="1"/>
</dbReference>
<dbReference type="Proteomes" id="UP000554482">
    <property type="component" value="Unassembled WGS sequence"/>
</dbReference>
<dbReference type="GO" id="GO:0003723">
    <property type="term" value="F:RNA binding"/>
    <property type="evidence" value="ECO:0007669"/>
    <property type="project" value="TreeGrafter"/>
</dbReference>
<name>A0A7J6XDR0_THATH</name>
<dbReference type="GO" id="GO:0006620">
    <property type="term" value="P:post-translational protein targeting to endoplasmic reticulum membrane"/>
    <property type="evidence" value="ECO:0007669"/>
    <property type="project" value="TreeGrafter"/>
</dbReference>
<feature type="compositionally biased region" description="Acidic residues" evidence="1">
    <location>
        <begin position="100"/>
        <end position="131"/>
    </location>
</feature>
<evidence type="ECO:0000256" key="1">
    <source>
        <dbReference type="SAM" id="MobiDB-lite"/>
    </source>
</evidence>
<evidence type="ECO:0000313" key="3">
    <source>
        <dbReference type="Proteomes" id="UP000554482"/>
    </source>
</evidence>
<sequence length="155" mass="16826">MDEATAIAAASNAMEEAKEGSGASAKEVKIAVREAIKRVKSGSRLVMGKFQAPAEGNYNLTSYCLCDSWIDCDMKTSLKIKVLKRSRAGTRGGAVVDDGQVLEEEIEEEEDDEEEHDDYESEYSDDGEDEQDTKKKGAATNGSSSEDSSSDEETH</sequence>
<dbReference type="AlphaFoldDB" id="A0A7J6XDR0"/>
<comment type="caution">
    <text evidence="2">The sequence shown here is derived from an EMBL/GenBank/DDBJ whole genome shotgun (WGS) entry which is preliminary data.</text>
</comment>
<dbReference type="PANTHER" id="PTHR24075">
    <property type="entry name" value="SEC63 DOMAIN-CONTAINING"/>
    <property type="match status" value="1"/>
</dbReference>
<dbReference type="PANTHER" id="PTHR24075:SF0">
    <property type="entry name" value="TRANSLOCATION PROTEIN SEC63 HOMOLOG"/>
    <property type="match status" value="1"/>
</dbReference>
<accession>A0A7J6XDR0</accession>
<gene>
    <name evidence="2" type="ORF">FRX31_002467</name>
</gene>
<dbReference type="GO" id="GO:0008320">
    <property type="term" value="F:protein transmembrane transporter activity"/>
    <property type="evidence" value="ECO:0007669"/>
    <property type="project" value="TreeGrafter"/>
</dbReference>
<dbReference type="SUPFAM" id="SSF81296">
    <property type="entry name" value="E set domains"/>
    <property type="match status" value="1"/>
</dbReference>